<proteinExistence type="predicted"/>
<dbReference type="InterPro" id="IPR047640">
    <property type="entry name" value="RpiR-like"/>
</dbReference>
<dbReference type="Pfam" id="PF01418">
    <property type="entry name" value="HTH_6"/>
    <property type="match status" value="1"/>
</dbReference>
<protein>
    <submittedName>
        <fullName evidence="6">MurR/RpiR family transcriptional regulator</fullName>
    </submittedName>
</protein>
<evidence type="ECO:0000256" key="2">
    <source>
        <dbReference type="ARBA" id="ARBA00023125"/>
    </source>
</evidence>
<dbReference type="GO" id="GO:0097367">
    <property type="term" value="F:carbohydrate derivative binding"/>
    <property type="evidence" value="ECO:0007669"/>
    <property type="project" value="InterPro"/>
</dbReference>
<dbReference type="PROSITE" id="PS51464">
    <property type="entry name" value="SIS"/>
    <property type="match status" value="1"/>
</dbReference>
<feature type="domain" description="SIS" evidence="5">
    <location>
        <begin position="126"/>
        <end position="267"/>
    </location>
</feature>
<dbReference type="PANTHER" id="PTHR30514:SF1">
    <property type="entry name" value="HTH-TYPE TRANSCRIPTIONAL REGULATOR HEXR-RELATED"/>
    <property type="match status" value="1"/>
</dbReference>
<evidence type="ECO:0000259" key="4">
    <source>
        <dbReference type="PROSITE" id="PS51071"/>
    </source>
</evidence>
<dbReference type="GO" id="GO:0003677">
    <property type="term" value="F:DNA binding"/>
    <property type="evidence" value="ECO:0007669"/>
    <property type="project" value="UniProtKB-KW"/>
</dbReference>
<sequence length="285" mass="29919">MSWHGASDASPSARIAALLPSLQRGERKVADAILADRDSTVERTAQDLADAVGVGRTTVIRAAQSLGYEGYPQLRVALAQELATESMPLEEGDGTMVGAVRAGVGRFAARLSNTVAALNEDDMLRFLQLLDRSQRVLVIANGLSGALGIDLVLRLNSAGRPAEMLPDALSQQISARQLGAGSLCVVVSGSGANRATLDGMRAARASGANIVAITSFARSAVAEIADVTLVVPPINDTFQDELIHTSRAAMMLVLEQLVEQFIAYRGERGREAQATSVSLLGGILE</sequence>
<dbReference type="PANTHER" id="PTHR30514">
    <property type="entry name" value="GLUCOKINASE"/>
    <property type="match status" value="1"/>
</dbReference>
<dbReference type="InterPro" id="IPR035472">
    <property type="entry name" value="RpiR-like_SIS"/>
</dbReference>
<dbReference type="InterPro" id="IPR000281">
    <property type="entry name" value="HTH_RpiR"/>
</dbReference>
<keyword evidence="3" id="KW-0804">Transcription</keyword>
<dbReference type="SUPFAM" id="SSF53697">
    <property type="entry name" value="SIS domain"/>
    <property type="match status" value="1"/>
</dbReference>
<dbReference type="GO" id="GO:0003700">
    <property type="term" value="F:DNA-binding transcription factor activity"/>
    <property type="evidence" value="ECO:0007669"/>
    <property type="project" value="InterPro"/>
</dbReference>
<evidence type="ECO:0000259" key="5">
    <source>
        <dbReference type="PROSITE" id="PS51464"/>
    </source>
</evidence>
<dbReference type="RefSeq" id="WP_206821131.1">
    <property type="nucleotide sequence ID" value="NZ_JAEKJQ010000001.1"/>
</dbReference>
<dbReference type="Gene3D" id="3.40.50.10490">
    <property type="entry name" value="Glucose-6-phosphate isomerase like protein, domain 1"/>
    <property type="match status" value="1"/>
</dbReference>
<dbReference type="GO" id="GO:1901135">
    <property type="term" value="P:carbohydrate derivative metabolic process"/>
    <property type="evidence" value="ECO:0007669"/>
    <property type="project" value="InterPro"/>
</dbReference>
<keyword evidence="2" id="KW-0238">DNA-binding</keyword>
<evidence type="ECO:0000313" key="6">
    <source>
        <dbReference type="EMBL" id="MBN8205145.1"/>
    </source>
</evidence>
<dbReference type="PROSITE" id="PS51071">
    <property type="entry name" value="HTH_RPIR"/>
    <property type="match status" value="1"/>
</dbReference>
<evidence type="ECO:0000313" key="7">
    <source>
        <dbReference type="Proteomes" id="UP000664385"/>
    </source>
</evidence>
<gene>
    <name evidence="6" type="ORF">JF543_04135</name>
</gene>
<name>A0A939IQX2_9MICO</name>
<dbReference type="InterPro" id="IPR001347">
    <property type="entry name" value="SIS_dom"/>
</dbReference>
<dbReference type="InterPro" id="IPR036388">
    <property type="entry name" value="WH-like_DNA-bd_sf"/>
</dbReference>
<dbReference type="SUPFAM" id="SSF46689">
    <property type="entry name" value="Homeodomain-like"/>
    <property type="match status" value="1"/>
</dbReference>
<dbReference type="InterPro" id="IPR009057">
    <property type="entry name" value="Homeodomain-like_sf"/>
</dbReference>
<comment type="caution">
    <text evidence="6">The sequence shown here is derived from an EMBL/GenBank/DDBJ whole genome shotgun (WGS) entry which is preliminary data.</text>
</comment>
<dbReference type="Gene3D" id="1.10.10.10">
    <property type="entry name" value="Winged helix-like DNA-binding domain superfamily/Winged helix DNA-binding domain"/>
    <property type="match status" value="1"/>
</dbReference>
<reference evidence="6" key="1">
    <citation type="submission" date="2020-12" db="EMBL/GenBank/DDBJ databases">
        <title>PHA producing bacteria isolated from mangrove.</title>
        <authorList>
            <person name="Zheng W."/>
            <person name="Yu S."/>
            <person name="Huang Y."/>
        </authorList>
    </citation>
    <scope>NUCLEOTIDE SEQUENCE</scope>
    <source>
        <strain evidence="6">GN8-5</strain>
    </source>
</reference>
<dbReference type="AlphaFoldDB" id="A0A939IQX2"/>
<evidence type="ECO:0000256" key="1">
    <source>
        <dbReference type="ARBA" id="ARBA00023015"/>
    </source>
</evidence>
<dbReference type="CDD" id="cd05013">
    <property type="entry name" value="SIS_RpiR"/>
    <property type="match status" value="1"/>
</dbReference>
<dbReference type="Pfam" id="PF01380">
    <property type="entry name" value="SIS"/>
    <property type="match status" value="1"/>
</dbReference>
<accession>A0A939IQX2</accession>
<dbReference type="Proteomes" id="UP000664385">
    <property type="component" value="Unassembled WGS sequence"/>
</dbReference>
<feature type="domain" description="HTH rpiR-type" evidence="4">
    <location>
        <begin position="9"/>
        <end position="85"/>
    </location>
</feature>
<dbReference type="InterPro" id="IPR046348">
    <property type="entry name" value="SIS_dom_sf"/>
</dbReference>
<keyword evidence="1" id="KW-0805">Transcription regulation</keyword>
<evidence type="ECO:0000256" key="3">
    <source>
        <dbReference type="ARBA" id="ARBA00023163"/>
    </source>
</evidence>
<dbReference type="EMBL" id="JAEMWU010000001">
    <property type="protein sequence ID" value="MBN8205145.1"/>
    <property type="molecule type" value="Genomic_DNA"/>
</dbReference>
<organism evidence="6 7">
    <name type="scientific">Microbacterium esteraromaticum</name>
    <dbReference type="NCBI Taxonomy" id="57043"/>
    <lineage>
        <taxon>Bacteria</taxon>
        <taxon>Bacillati</taxon>
        <taxon>Actinomycetota</taxon>
        <taxon>Actinomycetes</taxon>
        <taxon>Micrococcales</taxon>
        <taxon>Microbacteriaceae</taxon>
        <taxon>Microbacterium</taxon>
    </lineage>
</organism>